<dbReference type="Proteomes" id="UP000325372">
    <property type="component" value="Unassembled WGS sequence"/>
</dbReference>
<accession>A0A5N0T8B8</accession>
<protein>
    <recommendedName>
        <fullName evidence="2">UPF0301 protein F3N42_11440</fullName>
    </recommendedName>
</protein>
<comment type="similarity">
    <text evidence="1 2">Belongs to the UPF0301 (AlgH) family.</text>
</comment>
<name>A0A5N0T8B8_9GAMM</name>
<dbReference type="EMBL" id="VYXP01000006">
    <property type="protein sequence ID" value="KAA9130958.1"/>
    <property type="molecule type" value="Genomic_DNA"/>
</dbReference>
<dbReference type="NCBIfam" id="NF001266">
    <property type="entry name" value="PRK00228.1-1"/>
    <property type="match status" value="1"/>
</dbReference>
<dbReference type="RefSeq" id="WP_150864596.1">
    <property type="nucleotide sequence ID" value="NZ_VYXP01000006.1"/>
</dbReference>
<dbReference type="SUPFAM" id="SSF143456">
    <property type="entry name" value="VC0467-like"/>
    <property type="match status" value="1"/>
</dbReference>
<dbReference type="GO" id="GO:0005829">
    <property type="term" value="C:cytosol"/>
    <property type="evidence" value="ECO:0007669"/>
    <property type="project" value="TreeGrafter"/>
</dbReference>
<sequence>MSDIDATKGYLDQQMLIAMPGLEDPHFTRTVTLVCQHNSEGAIGITVNRESGFNLGEVFEQMKLDCEDDQVRGRIVLEGGPVHRDRGFVLHTPVDGYESSMLINDDIMVTTSRDVLAAIAEGEGPERYVLALGYAGWADGQLETEMRENAWLSVPVDSAIVFDAPLPERWGKAVGNLGVDISHLHDVGGHA</sequence>
<dbReference type="PANTHER" id="PTHR30327">
    <property type="entry name" value="UNCHARACTERIZED PROTEIN YQGE"/>
    <property type="match status" value="1"/>
</dbReference>
<organism evidence="3 4">
    <name type="scientific">Marinihelvus fidelis</name>
    <dbReference type="NCBI Taxonomy" id="2613842"/>
    <lineage>
        <taxon>Bacteria</taxon>
        <taxon>Pseudomonadati</taxon>
        <taxon>Pseudomonadota</taxon>
        <taxon>Gammaproteobacteria</taxon>
        <taxon>Chromatiales</taxon>
        <taxon>Wenzhouxiangellaceae</taxon>
        <taxon>Marinihelvus</taxon>
    </lineage>
</organism>
<reference evidence="3 4" key="1">
    <citation type="submission" date="2019-09" db="EMBL/GenBank/DDBJ databases">
        <title>Wenzhouxiangella sp. Genome sequencing and assembly.</title>
        <authorList>
            <person name="Zhang R."/>
        </authorList>
    </citation>
    <scope>NUCLEOTIDE SEQUENCE [LARGE SCALE GENOMIC DNA]</scope>
    <source>
        <strain evidence="3 4">W260</strain>
    </source>
</reference>
<dbReference type="AlphaFoldDB" id="A0A5N0T8B8"/>
<proteinExistence type="inferred from homology"/>
<evidence type="ECO:0000256" key="1">
    <source>
        <dbReference type="ARBA" id="ARBA00009600"/>
    </source>
</evidence>
<dbReference type="Gene3D" id="3.40.1740.10">
    <property type="entry name" value="VC0467-like"/>
    <property type="match status" value="1"/>
</dbReference>
<dbReference type="Pfam" id="PF02622">
    <property type="entry name" value="DUF179"/>
    <property type="match status" value="1"/>
</dbReference>
<dbReference type="HAMAP" id="MF_00758">
    <property type="entry name" value="UPF0301"/>
    <property type="match status" value="1"/>
</dbReference>
<gene>
    <name evidence="3" type="ORF">F3N42_11440</name>
</gene>
<evidence type="ECO:0000256" key="2">
    <source>
        <dbReference type="HAMAP-Rule" id="MF_00758"/>
    </source>
</evidence>
<evidence type="ECO:0000313" key="3">
    <source>
        <dbReference type="EMBL" id="KAA9130958.1"/>
    </source>
</evidence>
<evidence type="ECO:0000313" key="4">
    <source>
        <dbReference type="Proteomes" id="UP000325372"/>
    </source>
</evidence>
<dbReference type="PANTHER" id="PTHR30327:SF1">
    <property type="entry name" value="UPF0301 PROTEIN YQGE"/>
    <property type="match status" value="1"/>
</dbReference>
<comment type="caution">
    <text evidence="3">The sequence shown here is derived from an EMBL/GenBank/DDBJ whole genome shotgun (WGS) entry which is preliminary data.</text>
</comment>
<keyword evidence="4" id="KW-1185">Reference proteome</keyword>
<dbReference type="InterPro" id="IPR003774">
    <property type="entry name" value="AlgH-like"/>
</dbReference>